<keyword evidence="1" id="KW-1133">Transmembrane helix</keyword>
<dbReference type="Proteomes" id="UP001189624">
    <property type="component" value="Chromosome 8"/>
</dbReference>
<organism evidence="2 3">
    <name type="scientific">Sphenostylis stenocarpa</name>
    <dbReference type="NCBI Taxonomy" id="92480"/>
    <lineage>
        <taxon>Eukaryota</taxon>
        <taxon>Viridiplantae</taxon>
        <taxon>Streptophyta</taxon>
        <taxon>Embryophyta</taxon>
        <taxon>Tracheophyta</taxon>
        <taxon>Spermatophyta</taxon>
        <taxon>Magnoliopsida</taxon>
        <taxon>eudicotyledons</taxon>
        <taxon>Gunneridae</taxon>
        <taxon>Pentapetalae</taxon>
        <taxon>rosids</taxon>
        <taxon>fabids</taxon>
        <taxon>Fabales</taxon>
        <taxon>Fabaceae</taxon>
        <taxon>Papilionoideae</taxon>
        <taxon>50 kb inversion clade</taxon>
        <taxon>NPAAA clade</taxon>
        <taxon>indigoferoid/millettioid clade</taxon>
        <taxon>Phaseoleae</taxon>
        <taxon>Sphenostylis</taxon>
    </lineage>
</organism>
<dbReference type="AlphaFoldDB" id="A0AA86SYZ8"/>
<keyword evidence="1" id="KW-0812">Transmembrane</keyword>
<evidence type="ECO:0000313" key="2">
    <source>
        <dbReference type="EMBL" id="CAJ1971130.1"/>
    </source>
</evidence>
<reference evidence="2" key="1">
    <citation type="submission" date="2023-10" db="EMBL/GenBank/DDBJ databases">
        <authorList>
            <person name="Domelevo Entfellner J.-B."/>
        </authorList>
    </citation>
    <scope>NUCLEOTIDE SEQUENCE</scope>
</reference>
<evidence type="ECO:0000313" key="3">
    <source>
        <dbReference type="Proteomes" id="UP001189624"/>
    </source>
</evidence>
<dbReference type="EMBL" id="OY731405">
    <property type="protein sequence ID" value="CAJ1971130.1"/>
    <property type="molecule type" value="Genomic_DNA"/>
</dbReference>
<accession>A0AA86SYZ8</accession>
<keyword evidence="3" id="KW-1185">Reference proteome</keyword>
<proteinExistence type="predicted"/>
<feature type="transmembrane region" description="Helical" evidence="1">
    <location>
        <begin position="116"/>
        <end position="138"/>
    </location>
</feature>
<evidence type="ECO:0000256" key="1">
    <source>
        <dbReference type="SAM" id="Phobius"/>
    </source>
</evidence>
<protein>
    <submittedName>
        <fullName evidence="2">Uncharacterized protein</fullName>
    </submittedName>
</protein>
<sequence>MTTTIHDSWSVGLPHAADELQELEASLFLFGPTKQGLRSRFRCSGPQRGSVLEELLSSNNDKDEEKEKHGDINLMCNFEQMYLTIAPKLSVLQMRALLWIRGTQNKTKQELKIQDTLVMAFSIFKLLLSSFLLCTFFHEPTNALRKAGKLCIAF</sequence>
<name>A0AA86SYZ8_9FABA</name>
<keyword evidence="1" id="KW-0472">Membrane</keyword>
<dbReference type="Gramene" id="rna-AYBTSS11_LOCUS23128">
    <property type="protein sequence ID" value="CAJ1971130.1"/>
    <property type="gene ID" value="gene-AYBTSS11_LOCUS23128"/>
</dbReference>
<gene>
    <name evidence="2" type="ORF">AYBTSS11_LOCUS23128</name>
</gene>